<sequence>MRVFRGAAAVLVLYLIGFFAAPGADPMAGIVISLVLIALVFAIPPVRRVAIGHKNGSPSSR</sequence>
<evidence type="ECO:0000313" key="3">
    <source>
        <dbReference type="Proteomes" id="UP000696294"/>
    </source>
</evidence>
<keyword evidence="3" id="KW-1185">Reference proteome</keyword>
<keyword evidence="1" id="KW-0472">Membrane</keyword>
<comment type="caution">
    <text evidence="2">The sequence shown here is derived from an EMBL/GenBank/DDBJ whole genome shotgun (WGS) entry which is preliminary data.</text>
</comment>
<keyword evidence="1" id="KW-1133">Transmembrane helix</keyword>
<name>A0ABX1BBK5_9ACTN</name>
<evidence type="ECO:0000313" key="2">
    <source>
        <dbReference type="EMBL" id="NJP93151.1"/>
    </source>
</evidence>
<proteinExistence type="predicted"/>
<protein>
    <submittedName>
        <fullName evidence="2">Uncharacterized protein</fullName>
    </submittedName>
</protein>
<dbReference type="RefSeq" id="WP_168013019.1">
    <property type="nucleotide sequence ID" value="NZ_JAATEP010000020.1"/>
</dbReference>
<reference evidence="2 3" key="1">
    <citation type="submission" date="2020-03" db="EMBL/GenBank/DDBJ databases">
        <title>WGS of actinomycetes isolated from Thailand.</title>
        <authorList>
            <person name="Thawai C."/>
        </authorList>
    </citation>
    <scope>NUCLEOTIDE SEQUENCE [LARGE SCALE GENOMIC DNA]</scope>
    <source>
        <strain evidence="2 3">FMUSA5-5</strain>
    </source>
</reference>
<feature type="transmembrane region" description="Helical" evidence="1">
    <location>
        <begin position="30"/>
        <end position="51"/>
    </location>
</feature>
<accession>A0ABX1BBK5</accession>
<evidence type="ECO:0000256" key="1">
    <source>
        <dbReference type="SAM" id="Phobius"/>
    </source>
</evidence>
<gene>
    <name evidence="2" type="ORF">HCN51_27520</name>
</gene>
<keyword evidence="1" id="KW-0812">Transmembrane</keyword>
<dbReference type="EMBL" id="JAATEP010000020">
    <property type="protein sequence ID" value="NJP93151.1"/>
    <property type="molecule type" value="Genomic_DNA"/>
</dbReference>
<dbReference type="Proteomes" id="UP000696294">
    <property type="component" value="Unassembled WGS sequence"/>
</dbReference>
<organism evidence="2 3">
    <name type="scientific">Nonomuraea composti</name>
    <dbReference type="NCBI Taxonomy" id="2720023"/>
    <lineage>
        <taxon>Bacteria</taxon>
        <taxon>Bacillati</taxon>
        <taxon>Actinomycetota</taxon>
        <taxon>Actinomycetes</taxon>
        <taxon>Streptosporangiales</taxon>
        <taxon>Streptosporangiaceae</taxon>
        <taxon>Nonomuraea</taxon>
    </lineage>
</organism>